<protein>
    <submittedName>
        <fullName evidence="1">Uncharacterized protein</fullName>
    </submittedName>
</protein>
<keyword evidence="2" id="KW-1185">Reference proteome</keyword>
<dbReference type="Proteomes" id="UP000199120">
    <property type="component" value="Unassembled WGS sequence"/>
</dbReference>
<gene>
    <name evidence="1" type="ORF">SAMN05192542_1254</name>
</gene>
<sequence length="45" mass="4850">MKRMPYRIDSTAAFPAANAAGSGAIRFSGPQARAAQAGQYDRQHR</sequence>
<dbReference type="EMBL" id="FOAJ01000025">
    <property type="protein sequence ID" value="SEM08404.1"/>
    <property type="molecule type" value="Genomic_DNA"/>
</dbReference>
<reference evidence="2" key="1">
    <citation type="submission" date="2016-10" db="EMBL/GenBank/DDBJ databases">
        <authorList>
            <person name="Varghese N."/>
            <person name="Submissions S."/>
        </authorList>
    </citation>
    <scope>NUCLEOTIDE SEQUENCE [LARGE SCALE GENOMIC DNA]</scope>
    <source>
        <strain evidence="2">LMG 26416</strain>
    </source>
</reference>
<proteinExistence type="predicted"/>
<accession>A0A1H7VH80</accession>
<evidence type="ECO:0000313" key="2">
    <source>
        <dbReference type="Proteomes" id="UP000199120"/>
    </source>
</evidence>
<evidence type="ECO:0000313" key="1">
    <source>
        <dbReference type="EMBL" id="SEM08404.1"/>
    </source>
</evidence>
<name>A0A1H7VH80_9BURK</name>
<organism evidence="1 2">
    <name type="scientific">Paraburkholderia caballeronis</name>
    <dbReference type="NCBI Taxonomy" id="416943"/>
    <lineage>
        <taxon>Bacteria</taxon>
        <taxon>Pseudomonadati</taxon>
        <taxon>Pseudomonadota</taxon>
        <taxon>Betaproteobacteria</taxon>
        <taxon>Burkholderiales</taxon>
        <taxon>Burkholderiaceae</taxon>
        <taxon>Paraburkholderia</taxon>
    </lineage>
</organism>
<dbReference type="AlphaFoldDB" id="A0A1H7VH80"/>